<dbReference type="InterPro" id="IPR036196">
    <property type="entry name" value="Ptyr_pPase_sf"/>
</dbReference>
<name>A0A1G7GT26_CHIFI</name>
<evidence type="ECO:0000256" key="1">
    <source>
        <dbReference type="ARBA" id="ARBA00011063"/>
    </source>
</evidence>
<protein>
    <recommendedName>
        <fullName evidence="2">protein-tyrosine-phosphatase</fullName>
        <ecNumber evidence="2">3.1.3.48</ecNumber>
    </recommendedName>
</protein>
<dbReference type="PANTHER" id="PTHR11717">
    <property type="entry name" value="LOW MOLECULAR WEIGHT PROTEIN TYROSINE PHOSPHATASE"/>
    <property type="match status" value="1"/>
</dbReference>
<gene>
    <name evidence="7" type="ORF">SAMN04488121_101147</name>
</gene>
<feature type="active site" description="Proton donor" evidence="5">
    <location>
        <position position="128"/>
    </location>
</feature>
<feature type="domain" description="Phosphotyrosine protein phosphatase I" evidence="6">
    <location>
        <begin position="11"/>
        <end position="153"/>
    </location>
</feature>
<dbReference type="CDD" id="cd16343">
    <property type="entry name" value="LMWPTP"/>
    <property type="match status" value="1"/>
</dbReference>
<dbReference type="Proteomes" id="UP000199045">
    <property type="component" value="Unassembled WGS sequence"/>
</dbReference>
<feature type="active site" description="Nucleophile" evidence="5">
    <location>
        <position position="17"/>
    </location>
</feature>
<dbReference type="EMBL" id="FNBN01000001">
    <property type="protein sequence ID" value="SDE91251.1"/>
    <property type="molecule type" value="Genomic_DNA"/>
</dbReference>
<proteinExistence type="inferred from homology"/>
<evidence type="ECO:0000259" key="6">
    <source>
        <dbReference type="SMART" id="SM00226"/>
    </source>
</evidence>
<keyword evidence="3" id="KW-0378">Hydrolase</keyword>
<evidence type="ECO:0000256" key="5">
    <source>
        <dbReference type="PIRSR" id="PIRSR617867-1"/>
    </source>
</evidence>
<dbReference type="STRING" id="104663.SAMN04488121_101147"/>
<dbReference type="EC" id="3.1.3.48" evidence="2"/>
<accession>A0A1G7GT26</accession>
<evidence type="ECO:0000313" key="8">
    <source>
        <dbReference type="Proteomes" id="UP000199045"/>
    </source>
</evidence>
<evidence type="ECO:0000256" key="4">
    <source>
        <dbReference type="ARBA" id="ARBA00022912"/>
    </source>
</evidence>
<dbReference type="Gene3D" id="3.40.50.2300">
    <property type="match status" value="1"/>
</dbReference>
<dbReference type="GO" id="GO:0004725">
    <property type="term" value="F:protein tyrosine phosphatase activity"/>
    <property type="evidence" value="ECO:0007669"/>
    <property type="project" value="UniProtKB-EC"/>
</dbReference>
<sequence>MLKSCRFAEIMKILMVCLGNICRSPLAEGILRHLALQQGLDWEIDSAGTGNWHVGDPPDRRSVKVAQRHGIDISGLRGRQFQSADFDRFDRIFAMDLDNYRDILLKARTEEDKAKLQLLLDDQQPVPDPWYDDALFEPVYKMIYEACEKIVAGKK</sequence>
<dbReference type="InterPro" id="IPR017867">
    <property type="entry name" value="Tyr_phospatase_low_mol_wt"/>
</dbReference>
<evidence type="ECO:0000256" key="3">
    <source>
        <dbReference type="ARBA" id="ARBA00022801"/>
    </source>
</evidence>
<dbReference type="InterPro" id="IPR023485">
    <property type="entry name" value="Ptyr_pPase"/>
</dbReference>
<reference evidence="8" key="1">
    <citation type="submission" date="2016-10" db="EMBL/GenBank/DDBJ databases">
        <authorList>
            <person name="Varghese N."/>
            <person name="Submissions S."/>
        </authorList>
    </citation>
    <scope>NUCLEOTIDE SEQUENCE [LARGE SCALE GENOMIC DNA]</scope>
    <source>
        <strain evidence="8">DSM 527</strain>
    </source>
</reference>
<dbReference type="AlphaFoldDB" id="A0A1G7GT26"/>
<dbReference type="SUPFAM" id="SSF52788">
    <property type="entry name" value="Phosphotyrosine protein phosphatases I"/>
    <property type="match status" value="1"/>
</dbReference>
<comment type="similarity">
    <text evidence="1">Belongs to the low molecular weight phosphotyrosine protein phosphatase family.</text>
</comment>
<dbReference type="SMART" id="SM00226">
    <property type="entry name" value="LMWPc"/>
    <property type="match status" value="1"/>
</dbReference>
<keyword evidence="4" id="KW-0904">Protein phosphatase</keyword>
<dbReference type="PANTHER" id="PTHR11717:SF7">
    <property type="entry name" value="LOW MOLECULAR WEIGHT PHOSPHOTYROSINE PROTEIN PHOSPHATASE"/>
    <property type="match status" value="1"/>
</dbReference>
<dbReference type="Pfam" id="PF01451">
    <property type="entry name" value="LMWPc"/>
    <property type="match status" value="1"/>
</dbReference>
<dbReference type="InterPro" id="IPR050438">
    <property type="entry name" value="LMW_PTPase"/>
</dbReference>
<dbReference type="PRINTS" id="PR00719">
    <property type="entry name" value="LMWPTPASE"/>
</dbReference>
<feature type="active site" evidence="5">
    <location>
        <position position="23"/>
    </location>
</feature>
<organism evidence="7 8">
    <name type="scientific">Chitinophaga filiformis</name>
    <name type="common">Myxococcus filiformis</name>
    <name type="synonym">Flexibacter filiformis</name>
    <dbReference type="NCBI Taxonomy" id="104663"/>
    <lineage>
        <taxon>Bacteria</taxon>
        <taxon>Pseudomonadati</taxon>
        <taxon>Bacteroidota</taxon>
        <taxon>Chitinophagia</taxon>
        <taxon>Chitinophagales</taxon>
        <taxon>Chitinophagaceae</taxon>
        <taxon>Chitinophaga</taxon>
    </lineage>
</organism>
<evidence type="ECO:0000313" key="7">
    <source>
        <dbReference type="EMBL" id="SDE91251.1"/>
    </source>
</evidence>
<evidence type="ECO:0000256" key="2">
    <source>
        <dbReference type="ARBA" id="ARBA00013064"/>
    </source>
</evidence>